<name>A0A6G1QUR8_CHAAH</name>
<dbReference type="SUPFAM" id="SSF48726">
    <property type="entry name" value="Immunoglobulin"/>
    <property type="match status" value="2"/>
</dbReference>
<dbReference type="OrthoDB" id="10031887at2759"/>
<dbReference type="PROSITE" id="PS50835">
    <property type="entry name" value="IG_LIKE"/>
    <property type="match status" value="2"/>
</dbReference>
<keyword evidence="24" id="KW-1185">Reference proteome</keyword>
<feature type="domain" description="Ig-like" evidence="22">
    <location>
        <begin position="139"/>
        <end position="232"/>
    </location>
</feature>
<keyword evidence="13 20" id="KW-0472">Membrane</keyword>
<dbReference type="InterPro" id="IPR013783">
    <property type="entry name" value="Ig-like_fold"/>
</dbReference>
<evidence type="ECO:0000256" key="9">
    <source>
        <dbReference type="ARBA" id="ARBA00022729"/>
    </source>
</evidence>
<dbReference type="EMBL" id="CM015733">
    <property type="protein sequence ID" value="KAF3705958.1"/>
    <property type="molecule type" value="Genomic_DNA"/>
</dbReference>
<feature type="transmembrane region" description="Helical" evidence="20">
    <location>
        <begin position="243"/>
        <end position="264"/>
    </location>
</feature>
<evidence type="ECO:0000256" key="2">
    <source>
        <dbReference type="ARBA" id="ARBA00004435"/>
    </source>
</evidence>
<keyword evidence="5" id="KW-0796">Tight junction</keyword>
<evidence type="ECO:0000256" key="1">
    <source>
        <dbReference type="ARBA" id="ARBA00004251"/>
    </source>
</evidence>
<dbReference type="GO" id="GO:0007155">
    <property type="term" value="P:cell adhesion"/>
    <property type="evidence" value="ECO:0007669"/>
    <property type="project" value="InterPro"/>
</dbReference>
<dbReference type="Pfam" id="PF13927">
    <property type="entry name" value="Ig_3"/>
    <property type="match status" value="1"/>
</dbReference>
<evidence type="ECO:0000256" key="3">
    <source>
        <dbReference type="ARBA" id="ARBA00008637"/>
    </source>
</evidence>
<evidence type="ECO:0000256" key="6">
    <source>
        <dbReference type="ARBA" id="ARBA00022475"/>
    </source>
</evidence>
<reference evidence="23 24" key="1">
    <citation type="submission" date="2019-02" db="EMBL/GenBank/DDBJ databases">
        <title>Opniocepnalus argus genome.</title>
        <authorList>
            <person name="Zhou C."/>
            <person name="Xiao S."/>
        </authorList>
    </citation>
    <scope>NUCLEOTIDE SEQUENCE [LARGE SCALE GENOMIC DNA]</scope>
    <source>
        <strain evidence="23">OARG1902GOOAL</strain>
        <tissue evidence="23">Muscle</tissue>
    </source>
</reference>
<dbReference type="GO" id="GO:0005923">
    <property type="term" value="C:bicellular tight junction"/>
    <property type="evidence" value="ECO:0007669"/>
    <property type="project" value="UniProtKB-SubCell"/>
</dbReference>
<dbReference type="GO" id="GO:0090557">
    <property type="term" value="P:establishment of endothelial intestinal barrier"/>
    <property type="evidence" value="ECO:0007669"/>
    <property type="project" value="TreeGrafter"/>
</dbReference>
<evidence type="ECO:0000256" key="16">
    <source>
        <dbReference type="ARBA" id="ARBA00023319"/>
    </source>
</evidence>
<evidence type="ECO:0000256" key="17">
    <source>
        <dbReference type="ARBA" id="ARBA00030590"/>
    </source>
</evidence>
<dbReference type="GO" id="GO:0050892">
    <property type="term" value="P:intestinal absorption"/>
    <property type="evidence" value="ECO:0007669"/>
    <property type="project" value="TreeGrafter"/>
</dbReference>
<evidence type="ECO:0000256" key="19">
    <source>
        <dbReference type="SAM" id="MobiDB-lite"/>
    </source>
</evidence>
<feature type="region of interest" description="Disordered" evidence="19">
    <location>
        <begin position="272"/>
        <end position="307"/>
    </location>
</feature>
<sequence>MVGYTRTKQTDMLCWLVSVVLFVCAATGVSAFTVSTSTPSVKVNENQGGDLICSYSADFGSSARLEWKFQDLTGTQTYVYFDGKLTTPYADRVSLYGGSNLRFTKMTRRDTGTYDCEVSGNEKFGKASVQVTVLVPPSPPLCRVPARVTTGTKALLLCSDVDGSPPPTYKWYKNGTPLPVDPGSMPAFQNFTYRLNTKNGNLDFPSATKMDSGQYYCEASNELGSQSCKAIAMDVRDLNTGGIAAGIIVALLLLVLLGVAIWYAHKKGYLPQKSKSKSKPNVVYQPSPLRSGDDGDGEFKPKSSFLV</sequence>
<keyword evidence="8 20" id="KW-0812">Transmembrane</keyword>
<dbReference type="InterPro" id="IPR013106">
    <property type="entry name" value="Ig_V-set"/>
</dbReference>
<keyword evidence="7" id="KW-0597">Phosphoprotein</keyword>
<evidence type="ECO:0000256" key="21">
    <source>
        <dbReference type="SAM" id="SignalP"/>
    </source>
</evidence>
<evidence type="ECO:0000256" key="11">
    <source>
        <dbReference type="ARBA" id="ARBA00022949"/>
    </source>
</evidence>
<dbReference type="InterPro" id="IPR007110">
    <property type="entry name" value="Ig-like_dom"/>
</dbReference>
<dbReference type="InterPro" id="IPR003598">
    <property type="entry name" value="Ig_sub2"/>
</dbReference>
<keyword evidence="16" id="KW-0393">Immunoglobulin domain</keyword>
<feature type="compositionally biased region" description="Basic and acidic residues" evidence="19">
    <location>
        <begin position="291"/>
        <end position="301"/>
    </location>
</feature>
<evidence type="ECO:0000256" key="7">
    <source>
        <dbReference type="ARBA" id="ARBA00022553"/>
    </source>
</evidence>
<keyword evidence="11" id="KW-0965">Cell junction</keyword>
<feature type="signal peptide" evidence="21">
    <location>
        <begin position="1"/>
        <end position="31"/>
    </location>
</feature>
<keyword evidence="10" id="KW-0677">Repeat</keyword>
<evidence type="ECO:0000256" key="4">
    <source>
        <dbReference type="ARBA" id="ARBA00016608"/>
    </source>
</evidence>
<evidence type="ECO:0000256" key="12">
    <source>
        <dbReference type="ARBA" id="ARBA00022989"/>
    </source>
</evidence>
<proteinExistence type="inferred from homology"/>
<dbReference type="Gene3D" id="2.60.40.10">
    <property type="entry name" value="Immunoglobulins"/>
    <property type="match status" value="2"/>
</dbReference>
<dbReference type="AlphaFoldDB" id="A0A6G1QUR8"/>
<dbReference type="PANTHER" id="PTHR45113:SF1">
    <property type="entry name" value="JUNCTIONAL ADHESION MOLECULE A"/>
    <property type="match status" value="1"/>
</dbReference>
<comment type="similarity">
    <text evidence="3">Belongs to the immunoglobulin superfamily.</text>
</comment>
<dbReference type="InterPro" id="IPR003599">
    <property type="entry name" value="Ig_sub"/>
</dbReference>
<dbReference type="Proteomes" id="UP000503349">
    <property type="component" value="Chromosome 22"/>
</dbReference>
<dbReference type="GO" id="GO:0005886">
    <property type="term" value="C:plasma membrane"/>
    <property type="evidence" value="ECO:0007669"/>
    <property type="project" value="UniProtKB-SubCell"/>
</dbReference>
<keyword evidence="14" id="KW-1015">Disulfide bond</keyword>
<evidence type="ECO:0000256" key="8">
    <source>
        <dbReference type="ARBA" id="ARBA00022692"/>
    </source>
</evidence>
<organism evidence="23 24">
    <name type="scientific">Channa argus</name>
    <name type="common">Northern snakehead</name>
    <name type="synonym">Ophicephalus argus</name>
    <dbReference type="NCBI Taxonomy" id="215402"/>
    <lineage>
        <taxon>Eukaryota</taxon>
        <taxon>Metazoa</taxon>
        <taxon>Chordata</taxon>
        <taxon>Craniata</taxon>
        <taxon>Vertebrata</taxon>
        <taxon>Euteleostomi</taxon>
        <taxon>Actinopterygii</taxon>
        <taxon>Neopterygii</taxon>
        <taxon>Teleostei</taxon>
        <taxon>Neoteleostei</taxon>
        <taxon>Acanthomorphata</taxon>
        <taxon>Anabantaria</taxon>
        <taxon>Anabantiformes</taxon>
        <taxon>Channoidei</taxon>
        <taxon>Channidae</taxon>
        <taxon>Channa</taxon>
    </lineage>
</organism>
<keyword evidence="15" id="KW-0325">Glycoprotein</keyword>
<dbReference type="PANTHER" id="PTHR45113">
    <property type="entry name" value="JUNCTIONAL ADHESION MOLECULE A"/>
    <property type="match status" value="1"/>
</dbReference>
<feature type="domain" description="Ig-like" evidence="22">
    <location>
        <begin position="30"/>
        <end position="132"/>
    </location>
</feature>
<comment type="subunit">
    <text evidence="18">Interacts with the ninth PDZ domain of MPDZ. Interacts with the first PDZ domain of PARD3. The association between PARD3 and PARD6B probably disrupts this interaction. Interacts with ITGAL (via I-domain). Interacts with CD151.</text>
</comment>
<evidence type="ECO:0000256" key="10">
    <source>
        <dbReference type="ARBA" id="ARBA00022737"/>
    </source>
</evidence>
<reference evidence="24" key="2">
    <citation type="submission" date="2019-02" db="EMBL/GenBank/DDBJ databases">
        <title>Opniocepnalus argus Var Kimnra genome.</title>
        <authorList>
            <person name="Zhou C."/>
            <person name="Xiao S."/>
        </authorList>
    </citation>
    <scope>NUCLEOTIDE SEQUENCE [LARGE SCALE GENOMIC DNA]</scope>
</reference>
<keyword evidence="6" id="KW-1003">Cell membrane</keyword>
<comment type="subcellular location">
    <subcellularLocation>
        <location evidence="2">Cell junction</location>
        <location evidence="2">Tight junction</location>
    </subcellularLocation>
    <subcellularLocation>
        <location evidence="1">Cell membrane</location>
        <topology evidence="1">Single-pass type I membrane protein</topology>
    </subcellularLocation>
</comment>
<evidence type="ECO:0000256" key="14">
    <source>
        <dbReference type="ARBA" id="ARBA00023157"/>
    </source>
</evidence>
<dbReference type="FunFam" id="2.60.40.10:FF:000342">
    <property type="entry name" value="Junctional adhesion molecule A"/>
    <property type="match status" value="1"/>
</dbReference>
<keyword evidence="9 21" id="KW-0732">Signal</keyword>
<evidence type="ECO:0000256" key="15">
    <source>
        <dbReference type="ARBA" id="ARBA00023180"/>
    </source>
</evidence>
<dbReference type="InterPro" id="IPR036179">
    <property type="entry name" value="Ig-like_dom_sf"/>
</dbReference>
<gene>
    <name evidence="23" type="ORF">EXN66_Car021649</name>
</gene>
<evidence type="ECO:0000256" key="18">
    <source>
        <dbReference type="ARBA" id="ARBA00046718"/>
    </source>
</evidence>
<protein>
    <recommendedName>
        <fullName evidence="4">Junctional adhesion molecule A</fullName>
    </recommendedName>
    <alternativeName>
        <fullName evidence="17">Junctional adhesion molecule 1</fullName>
    </alternativeName>
</protein>
<accession>A0A6G1QUR8</accession>
<dbReference type="SMART" id="SM00409">
    <property type="entry name" value="IG"/>
    <property type="match status" value="2"/>
</dbReference>
<dbReference type="Pfam" id="PF07686">
    <property type="entry name" value="V-set"/>
    <property type="match status" value="1"/>
</dbReference>
<evidence type="ECO:0000256" key="20">
    <source>
        <dbReference type="SAM" id="Phobius"/>
    </source>
</evidence>
<evidence type="ECO:0000256" key="5">
    <source>
        <dbReference type="ARBA" id="ARBA00022427"/>
    </source>
</evidence>
<evidence type="ECO:0000256" key="13">
    <source>
        <dbReference type="ARBA" id="ARBA00023136"/>
    </source>
</evidence>
<evidence type="ECO:0000313" key="23">
    <source>
        <dbReference type="EMBL" id="KAF3705958.1"/>
    </source>
</evidence>
<dbReference type="InterPro" id="IPR042456">
    <property type="entry name" value="F11R"/>
</dbReference>
<feature type="chain" id="PRO_5026190816" description="Junctional adhesion molecule A" evidence="21">
    <location>
        <begin position="32"/>
        <end position="307"/>
    </location>
</feature>
<evidence type="ECO:0000313" key="24">
    <source>
        <dbReference type="Proteomes" id="UP000503349"/>
    </source>
</evidence>
<dbReference type="SMART" id="SM00408">
    <property type="entry name" value="IGc2"/>
    <property type="match status" value="1"/>
</dbReference>
<evidence type="ECO:0000259" key="22">
    <source>
        <dbReference type="PROSITE" id="PS50835"/>
    </source>
</evidence>
<dbReference type="GO" id="GO:0090559">
    <property type="term" value="P:regulation of membrane permeability"/>
    <property type="evidence" value="ECO:0007669"/>
    <property type="project" value="TreeGrafter"/>
</dbReference>
<keyword evidence="12 20" id="KW-1133">Transmembrane helix</keyword>